<evidence type="ECO:0000256" key="1">
    <source>
        <dbReference type="SAM" id="MobiDB-lite"/>
    </source>
</evidence>
<evidence type="ECO:0000313" key="2">
    <source>
        <dbReference type="EMBL" id="KAK2109510.1"/>
    </source>
</evidence>
<name>A0ABQ9VK34_SAGOE</name>
<evidence type="ECO:0000313" key="3">
    <source>
        <dbReference type="Proteomes" id="UP001266305"/>
    </source>
</evidence>
<feature type="compositionally biased region" description="Low complexity" evidence="1">
    <location>
        <begin position="70"/>
        <end position="83"/>
    </location>
</feature>
<sequence>MPTAEKTSSRARSPGPRLEAAPPAPAARGLPQDPGTRRAGARRPWVHPFLDPVTPERRPYRSAGVVLADPHPGSWAGPGAAGPKRARSVVIAPQPPLPKPYAETLRPPRRKSPGARPRRNPGAGVLLPGHELLCNGSSFLWRPAAGIASQLL</sequence>
<dbReference type="Proteomes" id="UP001266305">
    <property type="component" value="Unassembled WGS sequence"/>
</dbReference>
<keyword evidence="3" id="KW-1185">Reference proteome</keyword>
<protein>
    <submittedName>
        <fullName evidence="2">Uncharacterized protein</fullName>
    </submittedName>
</protein>
<feature type="compositionally biased region" description="Low complexity" evidence="1">
    <location>
        <begin position="14"/>
        <end position="31"/>
    </location>
</feature>
<dbReference type="EMBL" id="JASSZA010000005">
    <property type="protein sequence ID" value="KAK2109510.1"/>
    <property type="molecule type" value="Genomic_DNA"/>
</dbReference>
<feature type="compositionally biased region" description="Basic residues" evidence="1">
    <location>
        <begin position="107"/>
        <end position="119"/>
    </location>
</feature>
<feature type="region of interest" description="Disordered" evidence="1">
    <location>
        <begin position="1"/>
        <end position="123"/>
    </location>
</feature>
<organism evidence="2 3">
    <name type="scientific">Saguinus oedipus</name>
    <name type="common">Cotton-top tamarin</name>
    <name type="synonym">Oedipomidas oedipus</name>
    <dbReference type="NCBI Taxonomy" id="9490"/>
    <lineage>
        <taxon>Eukaryota</taxon>
        <taxon>Metazoa</taxon>
        <taxon>Chordata</taxon>
        <taxon>Craniata</taxon>
        <taxon>Vertebrata</taxon>
        <taxon>Euteleostomi</taxon>
        <taxon>Mammalia</taxon>
        <taxon>Eutheria</taxon>
        <taxon>Euarchontoglires</taxon>
        <taxon>Primates</taxon>
        <taxon>Haplorrhini</taxon>
        <taxon>Platyrrhini</taxon>
        <taxon>Cebidae</taxon>
        <taxon>Callitrichinae</taxon>
        <taxon>Saguinus</taxon>
    </lineage>
</organism>
<gene>
    <name evidence="2" type="ORF">P7K49_009256</name>
</gene>
<proteinExistence type="predicted"/>
<reference evidence="2 3" key="1">
    <citation type="submission" date="2023-05" db="EMBL/GenBank/DDBJ databases">
        <title>B98-5 Cell Line De Novo Hybrid Assembly: An Optical Mapping Approach.</title>
        <authorList>
            <person name="Kananen K."/>
            <person name="Auerbach J.A."/>
            <person name="Kautto E."/>
            <person name="Blachly J.S."/>
        </authorList>
    </citation>
    <scope>NUCLEOTIDE SEQUENCE [LARGE SCALE GENOMIC DNA]</scope>
    <source>
        <strain evidence="2">B95-8</strain>
        <tissue evidence="2">Cell line</tissue>
    </source>
</reference>
<comment type="caution">
    <text evidence="2">The sequence shown here is derived from an EMBL/GenBank/DDBJ whole genome shotgun (WGS) entry which is preliminary data.</text>
</comment>
<accession>A0ABQ9VK34</accession>